<dbReference type="Gene3D" id="2.40.70.10">
    <property type="entry name" value="Acid Proteases"/>
    <property type="match status" value="1"/>
</dbReference>
<comment type="caution">
    <text evidence="1">The sequence shown here is derived from an EMBL/GenBank/DDBJ whole genome shotgun (WGS) entry which is preliminary data.</text>
</comment>
<organism evidence="1 2">
    <name type="scientific">Natronospira elongata</name>
    <dbReference type="NCBI Taxonomy" id="3110268"/>
    <lineage>
        <taxon>Bacteria</taxon>
        <taxon>Pseudomonadati</taxon>
        <taxon>Pseudomonadota</taxon>
        <taxon>Gammaproteobacteria</taxon>
        <taxon>Natronospirales</taxon>
        <taxon>Natronospiraceae</taxon>
        <taxon>Natronospira</taxon>
    </lineage>
</organism>
<reference evidence="1 2" key="1">
    <citation type="submission" date="2023-12" db="EMBL/GenBank/DDBJ databases">
        <title>Whole-genome sequencing of halo(alkali)philic microorganisms from hypersaline lakes.</title>
        <authorList>
            <person name="Sorokin D.Y."/>
            <person name="Merkel A.Y."/>
            <person name="Messina E."/>
            <person name="Yakimov M."/>
        </authorList>
    </citation>
    <scope>NUCLEOTIDE SEQUENCE [LARGE SCALE GENOMIC DNA]</scope>
    <source>
        <strain evidence="1 2">AB-CW1</strain>
    </source>
</reference>
<evidence type="ECO:0000313" key="1">
    <source>
        <dbReference type="EMBL" id="MEA5444734.1"/>
    </source>
</evidence>
<proteinExistence type="predicted"/>
<keyword evidence="2" id="KW-1185">Reference proteome</keyword>
<gene>
    <name evidence="1" type="ORF">VCB98_02760</name>
</gene>
<accession>A0AAP6MJG8</accession>
<dbReference type="InterPro" id="IPR034122">
    <property type="entry name" value="Retropepsin-like_bacterial"/>
</dbReference>
<dbReference type="AlphaFoldDB" id="A0AAP6MJG8"/>
<dbReference type="GO" id="GO:0006508">
    <property type="term" value="P:proteolysis"/>
    <property type="evidence" value="ECO:0007669"/>
    <property type="project" value="UniProtKB-KW"/>
</dbReference>
<keyword evidence="1" id="KW-0378">Hydrolase</keyword>
<dbReference type="EC" id="3.4.23.-" evidence="1"/>
<evidence type="ECO:0000313" key="2">
    <source>
        <dbReference type="Proteomes" id="UP001302316"/>
    </source>
</evidence>
<keyword evidence="1" id="KW-0645">Protease</keyword>
<dbReference type="Proteomes" id="UP001302316">
    <property type="component" value="Unassembled WGS sequence"/>
</dbReference>
<dbReference type="InterPro" id="IPR011969">
    <property type="entry name" value="Clan_AA_Asp_peptidase_C"/>
</dbReference>
<dbReference type="InterPro" id="IPR021109">
    <property type="entry name" value="Peptidase_aspartic_dom_sf"/>
</dbReference>
<name>A0AAP6MJG8_9GAMM</name>
<dbReference type="RefSeq" id="WP_346050248.1">
    <property type="nucleotide sequence ID" value="NZ_JAYGII010000003.1"/>
</dbReference>
<dbReference type="NCBIfam" id="TIGR02281">
    <property type="entry name" value="clan_AA_DTGA"/>
    <property type="match status" value="1"/>
</dbReference>
<dbReference type="EMBL" id="JAYGII010000003">
    <property type="protein sequence ID" value="MEA5444734.1"/>
    <property type="molecule type" value="Genomic_DNA"/>
</dbReference>
<dbReference type="GO" id="GO:0008233">
    <property type="term" value="F:peptidase activity"/>
    <property type="evidence" value="ECO:0007669"/>
    <property type="project" value="UniProtKB-KW"/>
</dbReference>
<sequence length="173" mass="18828">MQTGRGRPEFIMLLVGLLLALGVLTLAFERILDQRQHPNQAVSAQALQDGSLEIRLDRNPQGHYLASGHINGEPVRFLIDTGATGISVPGHLARKLGLERGAAIPTRTAGGRVNSYLTQLESVSLGGIRQDDVRATINPHMDLDEVLLGMSFLGPLEMEQRDGTLVIRQPARH</sequence>
<dbReference type="CDD" id="cd05483">
    <property type="entry name" value="retropepsin_like_bacteria"/>
    <property type="match status" value="1"/>
</dbReference>
<dbReference type="SUPFAM" id="SSF50630">
    <property type="entry name" value="Acid proteases"/>
    <property type="match status" value="1"/>
</dbReference>
<protein>
    <submittedName>
        <fullName evidence="1">TIGR02281 family clan AA aspartic protease</fullName>
        <ecNumber evidence="1">3.4.23.-</ecNumber>
    </submittedName>
</protein>
<dbReference type="Pfam" id="PF13975">
    <property type="entry name" value="gag-asp_proteas"/>
    <property type="match status" value="1"/>
</dbReference>